<dbReference type="Proteomes" id="UP000019132">
    <property type="component" value="Unassembled WGS sequence"/>
</dbReference>
<evidence type="ECO:0000313" key="2">
    <source>
        <dbReference type="Proteomes" id="UP000019132"/>
    </source>
</evidence>
<reference evidence="1" key="3">
    <citation type="submission" date="2015-02" db="UniProtKB">
        <authorList>
            <consortium name="EnsemblProtists"/>
        </authorList>
    </citation>
    <scope>IDENTIFICATION</scope>
    <source>
        <strain evidence="1">DAOM BR144</strain>
    </source>
</reference>
<dbReference type="EnsemblProtists" id="PYU1_T006978">
    <property type="protein sequence ID" value="PYU1_T006978"/>
    <property type="gene ID" value="PYU1_G006963"/>
</dbReference>
<dbReference type="InParanoid" id="K3WPT6"/>
<keyword evidence="2" id="KW-1185">Reference proteome</keyword>
<name>K3WPT6_GLOUD</name>
<dbReference type="AlphaFoldDB" id="K3WPT6"/>
<dbReference type="OMA" id="YNHTVRS"/>
<dbReference type="VEuPathDB" id="FungiDB:PYU1_G006963"/>
<protein>
    <submittedName>
        <fullName evidence="1">Uncharacterized protein</fullName>
    </submittedName>
</protein>
<organism evidence="1 2">
    <name type="scientific">Globisporangium ultimum (strain ATCC 200006 / CBS 805.95 / DAOM BR144)</name>
    <name type="common">Pythium ultimum</name>
    <dbReference type="NCBI Taxonomy" id="431595"/>
    <lineage>
        <taxon>Eukaryota</taxon>
        <taxon>Sar</taxon>
        <taxon>Stramenopiles</taxon>
        <taxon>Oomycota</taxon>
        <taxon>Peronosporomycetes</taxon>
        <taxon>Pythiales</taxon>
        <taxon>Pythiaceae</taxon>
        <taxon>Globisporangium</taxon>
    </lineage>
</organism>
<sequence>MATAVMRRKGAGCEGVACEHTLGEQPLHLYGYLWVKPDAAVGAAQQDGDGEDDAEAKDACGKFSVVLTDTVVFKRQKPVKWLFMSKQEKGKILCKSKKKLLPGLVLQEFLAPKLYARGTKRDDTSGLVLATFAYTERSSTTGELQLVVEHLDKAGLTVLLLHRDKPALSVLQRFIPTKSGYNHTIQSVFTQENCLIRKCVNPNLIVDDKVSISQRTITFEADENEIRARDVTDKGLHQRIEKIHVEISAHLEKIVGKEIVRNVAYFKVV</sequence>
<proteinExistence type="predicted"/>
<accession>K3WPT6</accession>
<dbReference type="eggNOG" id="ENOG502RZGF">
    <property type="taxonomic scope" value="Eukaryota"/>
</dbReference>
<reference evidence="2" key="2">
    <citation type="submission" date="2010-04" db="EMBL/GenBank/DDBJ databases">
        <authorList>
            <person name="Buell R."/>
            <person name="Hamilton J."/>
            <person name="Hostetler J."/>
        </authorList>
    </citation>
    <scope>NUCLEOTIDE SEQUENCE [LARGE SCALE GENOMIC DNA]</scope>
    <source>
        <strain evidence="2">DAOM:BR144</strain>
    </source>
</reference>
<evidence type="ECO:0000313" key="1">
    <source>
        <dbReference type="EnsemblProtists" id="PYU1_T006978"/>
    </source>
</evidence>
<dbReference type="EMBL" id="GL376560">
    <property type="status" value="NOT_ANNOTATED_CDS"/>
    <property type="molecule type" value="Genomic_DNA"/>
</dbReference>
<dbReference type="HOGENOM" id="CLU_060661_1_0_1"/>
<reference evidence="2" key="1">
    <citation type="journal article" date="2010" name="Genome Biol.">
        <title>Genome sequence of the necrotrophic plant pathogen Pythium ultimum reveals original pathogenicity mechanisms and effector repertoire.</title>
        <authorList>
            <person name="Levesque C.A."/>
            <person name="Brouwer H."/>
            <person name="Cano L."/>
            <person name="Hamilton J.P."/>
            <person name="Holt C."/>
            <person name="Huitema E."/>
            <person name="Raffaele S."/>
            <person name="Robideau G.P."/>
            <person name="Thines M."/>
            <person name="Win J."/>
            <person name="Zerillo M.M."/>
            <person name="Beakes G.W."/>
            <person name="Boore J.L."/>
            <person name="Busam D."/>
            <person name="Dumas B."/>
            <person name="Ferriera S."/>
            <person name="Fuerstenberg S.I."/>
            <person name="Gachon C.M."/>
            <person name="Gaulin E."/>
            <person name="Govers F."/>
            <person name="Grenville-Briggs L."/>
            <person name="Horner N."/>
            <person name="Hostetler J."/>
            <person name="Jiang R.H."/>
            <person name="Johnson J."/>
            <person name="Krajaejun T."/>
            <person name="Lin H."/>
            <person name="Meijer H.J."/>
            <person name="Moore B."/>
            <person name="Morris P."/>
            <person name="Phuntmart V."/>
            <person name="Puiu D."/>
            <person name="Shetty J."/>
            <person name="Stajich J.E."/>
            <person name="Tripathy S."/>
            <person name="Wawra S."/>
            <person name="van West P."/>
            <person name="Whitty B.R."/>
            <person name="Coutinho P.M."/>
            <person name="Henrissat B."/>
            <person name="Martin F."/>
            <person name="Thomas P.D."/>
            <person name="Tyler B.M."/>
            <person name="De Vries R.P."/>
            <person name="Kamoun S."/>
            <person name="Yandell M."/>
            <person name="Tisserat N."/>
            <person name="Buell C.R."/>
        </authorList>
    </citation>
    <scope>NUCLEOTIDE SEQUENCE</scope>
    <source>
        <strain evidence="2">DAOM:BR144</strain>
    </source>
</reference>